<accession>F2B042</accession>
<gene>
    <name evidence="1" type="ORF">RBWH47_00569</name>
</gene>
<dbReference type="PATRIC" id="fig|991778.3.peg.5670"/>
<organism evidence="1 2">
    <name type="scientific">Rhodopirellula baltica WH47</name>
    <dbReference type="NCBI Taxonomy" id="991778"/>
    <lineage>
        <taxon>Bacteria</taxon>
        <taxon>Pseudomonadati</taxon>
        <taxon>Planctomycetota</taxon>
        <taxon>Planctomycetia</taxon>
        <taxon>Pirellulales</taxon>
        <taxon>Pirellulaceae</taxon>
        <taxon>Rhodopirellula</taxon>
    </lineage>
</organism>
<protein>
    <submittedName>
        <fullName evidence="1">Uncharacterized protein</fullName>
    </submittedName>
</protein>
<dbReference type="Proteomes" id="UP000006222">
    <property type="component" value="Unassembled WGS sequence"/>
</dbReference>
<dbReference type="EMBL" id="AFAR01000273">
    <property type="protein sequence ID" value="EGF24714.1"/>
    <property type="molecule type" value="Genomic_DNA"/>
</dbReference>
<name>F2B042_RHOBT</name>
<evidence type="ECO:0000313" key="2">
    <source>
        <dbReference type="Proteomes" id="UP000006222"/>
    </source>
</evidence>
<evidence type="ECO:0000313" key="1">
    <source>
        <dbReference type="EMBL" id="EGF24714.1"/>
    </source>
</evidence>
<dbReference type="AlphaFoldDB" id="F2B042"/>
<sequence length="125" mass="13945">MRARIVAQKSHASALAFARQFADSAGIVLVDLWDDFESNGLLLFSVANHLEIKPNTVVALSQGWCLHRQHCCAGIETLVVRINETLHRLAHQQSKRSELVFRDPVHACCFSEGAIQKTSETGYTR</sequence>
<comment type="caution">
    <text evidence="1">The sequence shown here is derived from an EMBL/GenBank/DDBJ whole genome shotgun (WGS) entry which is preliminary data.</text>
</comment>
<reference evidence="1 2" key="1">
    <citation type="journal article" date="2013" name="Mar. Genomics">
        <title>Expression of sulfatases in Rhodopirellula baltica and the diversity of sulfatases in the genus Rhodopirellula.</title>
        <authorList>
            <person name="Wegner C.E."/>
            <person name="Richter-Heitmann T."/>
            <person name="Klindworth A."/>
            <person name="Klockow C."/>
            <person name="Richter M."/>
            <person name="Achstetter T."/>
            <person name="Glockner F.O."/>
            <person name="Harder J."/>
        </authorList>
    </citation>
    <scope>NUCLEOTIDE SEQUENCE [LARGE SCALE GENOMIC DNA]</scope>
    <source>
        <strain evidence="1 2">WH47</strain>
    </source>
</reference>
<proteinExistence type="predicted"/>